<keyword evidence="6" id="KW-1185">Reference proteome</keyword>
<evidence type="ECO:0000256" key="1">
    <source>
        <dbReference type="ARBA" id="ARBA00002388"/>
    </source>
</evidence>
<reference evidence="5 6" key="1">
    <citation type="submission" date="2016-10" db="EMBL/GenBank/DDBJ databases">
        <authorList>
            <person name="de Groot N.N."/>
        </authorList>
    </citation>
    <scope>NUCLEOTIDE SEQUENCE [LARGE SCALE GENOMIC DNA]</scope>
    <source>
        <strain evidence="5 6">DSM 43794</strain>
    </source>
</reference>
<dbReference type="InterPro" id="IPR044666">
    <property type="entry name" value="Cyclophilin_A-like"/>
</dbReference>
<dbReference type="AlphaFoldDB" id="A0A1H1HN44"/>
<organism evidence="5 6">
    <name type="scientific">Thermostaphylospora chromogena</name>
    <dbReference type="NCBI Taxonomy" id="35622"/>
    <lineage>
        <taxon>Bacteria</taxon>
        <taxon>Bacillati</taxon>
        <taxon>Actinomycetota</taxon>
        <taxon>Actinomycetes</taxon>
        <taxon>Streptosporangiales</taxon>
        <taxon>Thermomonosporaceae</taxon>
        <taxon>Thermostaphylospora</taxon>
    </lineage>
</organism>
<dbReference type="GO" id="GO:0003755">
    <property type="term" value="F:peptidyl-prolyl cis-trans isomerase activity"/>
    <property type="evidence" value="ECO:0007669"/>
    <property type="project" value="InterPro"/>
</dbReference>
<gene>
    <name evidence="5" type="ORF">SAMN04489764_4625</name>
</gene>
<comment type="function">
    <text evidence="1">PPIases accelerate the folding of proteins. It catalyzes the cis-trans isomerization of proline imidic peptide bonds in oligopeptides.</text>
</comment>
<dbReference type="SUPFAM" id="SSF50891">
    <property type="entry name" value="Cyclophilin-like"/>
    <property type="match status" value="1"/>
</dbReference>
<evidence type="ECO:0000256" key="2">
    <source>
        <dbReference type="SAM" id="MobiDB-lite"/>
    </source>
</evidence>
<evidence type="ECO:0000256" key="3">
    <source>
        <dbReference type="SAM" id="Phobius"/>
    </source>
</evidence>
<proteinExistence type="predicted"/>
<dbReference type="PANTHER" id="PTHR45625:SF3">
    <property type="entry name" value="PEPTIDYL-PROLYL CIS-TRANS ISOMERASE B-RELATED"/>
    <property type="match status" value="1"/>
</dbReference>
<dbReference type="OrthoDB" id="5507614at2"/>
<feature type="domain" description="PPIase cyclophilin-type" evidence="4">
    <location>
        <begin position="125"/>
        <end position="295"/>
    </location>
</feature>
<protein>
    <submittedName>
        <fullName evidence="5">Peptidyl-prolyl cis-trans isomerase B (Cyclophilin B)</fullName>
    </submittedName>
</protein>
<evidence type="ECO:0000313" key="6">
    <source>
        <dbReference type="Proteomes" id="UP000217103"/>
    </source>
</evidence>
<evidence type="ECO:0000313" key="5">
    <source>
        <dbReference type="EMBL" id="SDR26844.1"/>
    </source>
</evidence>
<dbReference type="RefSeq" id="WP_093261916.1">
    <property type="nucleotide sequence ID" value="NZ_FNKK01000002.1"/>
</dbReference>
<feature type="compositionally biased region" description="Low complexity" evidence="2">
    <location>
        <begin position="62"/>
        <end position="78"/>
    </location>
</feature>
<dbReference type="PANTHER" id="PTHR45625">
    <property type="entry name" value="PEPTIDYL-PROLYL CIS-TRANS ISOMERASE-RELATED"/>
    <property type="match status" value="1"/>
</dbReference>
<sequence>MSGEDRQSELARQHKERQAQRAAEERKQAARARRNIVLAAVLGVAVVVGGVVAATTLTGDDGEATAAASASPSESDTPSAPPSAPPKPGQITCEYRDDPNDVPKKDVGKPPKKPDLRWKTMTITTNHGDIVIELATQAAPCTVNSFAYLAKKDFYDGIKCHRLAVPENSGLALLQCGDPFAKADGKNPTDGQGTVSYVFDDENLGGMSYGRGTVFMAQPAEAVNQNGSQFAISFGDDTAQLNVDPAYTPFGTVIKGMDILDKIAKGGWITNPDDIIGDGGSNAPKIPVIIKDLTLSKGEDATGKGKKSAKKDKDEE</sequence>
<accession>A0A1H1HN44</accession>
<dbReference type="PROSITE" id="PS50072">
    <property type="entry name" value="CSA_PPIASE_2"/>
    <property type="match status" value="1"/>
</dbReference>
<keyword evidence="3" id="KW-0472">Membrane</keyword>
<feature type="region of interest" description="Disordered" evidence="2">
    <location>
        <begin position="1"/>
        <end position="31"/>
    </location>
</feature>
<feature type="transmembrane region" description="Helical" evidence="3">
    <location>
        <begin position="36"/>
        <end position="57"/>
    </location>
</feature>
<name>A0A1H1HN44_9ACTN</name>
<dbReference type="Pfam" id="PF00160">
    <property type="entry name" value="Pro_isomerase"/>
    <property type="match status" value="1"/>
</dbReference>
<feature type="compositionally biased region" description="Basic and acidic residues" evidence="2">
    <location>
        <begin position="1"/>
        <end position="28"/>
    </location>
</feature>
<dbReference type="InterPro" id="IPR002130">
    <property type="entry name" value="Cyclophilin-type_PPIase_dom"/>
</dbReference>
<dbReference type="InterPro" id="IPR029000">
    <property type="entry name" value="Cyclophilin-like_dom_sf"/>
</dbReference>
<evidence type="ECO:0000259" key="4">
    <source>
        <dbReference type="PROSITE" id="PS50072"/>
    </source>
</evidence>
<feature type="compositionally biased region" description="Pro residues" evidence="2">
    <location>
        <begin position="79"/>
        <end position="88"/>
    </location>
</feature>
<dbReference type="Gene3D" id="2.40.100.10">
    <property type="entry name" value="Cyclophilin-like"/>
    <property type="match status" value="1"/>
</dbReference>
<feature type="region of interest" description="Disordered" evidence="2">
    <location>
        <begin position="62"/>
        <end position="115"/>
    </location>
</feature>
<dbReference type="Proteomes" id="UP000217103">
    <property type="component" value="Unassembled WGS sequence"/>
</dbReference>
<keyword evidence="3" id="KW-1133">Transmembrane helix</keyword>
<dbReference type="STRING" id="35622.SAMN04489764_4625"/>
<keyword evidence="5" id="KW-0413">Isomerase</keyword>
<keyword evidence="3" id="KW-0812">Transmembrane</keyword>
<dbReference type="EMBL" id="FNKK01000002">
    <property type="protein sequence ID" value="SDR26844.1"/>
    <property type="molecule type" value="Genomic_DNA"/>
</dbReference>
<dbReference type="CDD" id="cd00317">
    <property type="entry name" value="cyclophilin"/>
    <property type="match status" value="1"/>
</dbReference>
<feature type="compositionally biased region" description="Basic and acidic residues" evidence="2">
    <location>
        <begin position="94"/>
        <end position="115"/>
    </location>
</feature>